<evidence type="ECO:0000313" key="12">
    <source>
        <dbReference type="Proteomes" id="UP000215335"/>
    </source>
</evidence>
<protein>
    <recommendedName>
        <fullName evidence="4">phospholipase A1</fullName>
        <ecNumber evidence="4">3.1.1.32</ecNumber>
    </recommendedName>
</protein>
<organism evidence="11 12">
    <name type="scientific">Trichomalopsis sarcophagae</name>
    <dbReference type="NCBI Taxonomy" id="543379"/>
    <lineage>
        <taxon>Eukaryota</taxon>
        <taxon>Metazoa</taxon>
        <taxon>Ecdysozoa</taxon>
        <taxon>Arthropoda</taxon>
        <taxon>Hexapoda</taxon>
        <taxon>Insecta</taxon>
        <taxon>Pterygota</taxon>
        <taxon>Neoptera</taxon>
        <taxon>Endopterygota</taxon>
        <taxon>Hymenoptera</taxon>
        <taxon>Apocrita</taxon>
        <taxon>Proctotrupomorpha</taxon>
        <taxon>Chalcidoidea</taxon>
        <taxon>Pteromalidae</taxon>
        <taxon>Pteromalinae</taxon>
        <taxon>Trichomalopsis</taxon>
    </lineage>
</organism>
<dbReference type="EMBL" id="NNAY01000353">
    <property type="protein sequence ID" value="OXU28969.1"/>
    <property type="molecule type" value="Genomic_DNA"/>
</dbReference>
<dbReference type="Pfam" id="PF00151">
    <property type="entry name" value="Lipase"/>
    <property type="match status" value="2"/>
</dbReference>
<dbReference type="EC" id="3.1.1.32" evidence="4"/>
<evidence type="ECO:0000256" key="2">
    <source>
        <dbReference type="ARBA" id="ARBA00004613"/>
    </source>
</evidence>
<dbReference type="STRING" id="543379.A0A232FEU4"/>
<dbReference type="PANTHER" id="PTHR11610">
    <property type="entry name" value="LIPASE"/>
    <property type="match status" value="1"/>
</dbReference>
<feature type="domain" description="Lipase" evidence="10">
    <location>
        <begin position="51"/>
        <end position="327"/>
    </location>
</feature>
<evidence type="ECO:0000256" key="8">
    <source>
        <dbReference type="RuleBase" id="RU004262"/>
    </source>
</evidence>
<evidence type="ECO:0000313" key="11">
    <source>
        <dbReference type="EMBL" id="OXU28969.1"/>
    </source>
</evidence>
<dbReference type="GO" id="GO:0017171">
    <property type="term" value="F:serine hydrolase activity"/>
    <property type="evidence" value="ECO:0007669"/>
    <property type="project" value="TreeGrafter"/>
</dbReference>
<sequence length="690" mass="75015">MKSLVLTTLLLYYCNINKLCAGNAVLSLNNDNIDLEYNFKITFNDTDLDVEKDMLFFLYTRAHPENPQQLWVNNVQALKESSFNSSKATKFMTHGYQNTYQGNNCITVRRAFLARDDYNVIVVDWGNVAKLPYPISAGRIKACGAYIARMIGFLVKQGGADPNNMSLVGHSLGAQLMGLAGYQAHDKVGHLVGLDPARPGFINAAPGRGISSLDAQVVEIIHTNSNYYGLAEPRGHLDYYPNGGGIDQPGCDDEPNHKYYCDHDRAYYFYAEAITRPEGLVAVKCKDYEEFLKGGCDEKDVLPFAGASHERKLGKKGSYFLRTADTALFGLGDLPPVMESPSMDDTPSVNLTSDGVVIEDILFFLYTKNNPKVPQQLYYKNLTILNRSFLNFSQPLKVVVHGWRSNHTSDVGTLLREAFLDQGSFNVVSVDWGKIAYENYLYAANRVSAVGALVGEMIDFLVDMGSDPRNISVVGHSLGAHVAGLAALQADANISHVVGLDPAGPGFRLVGTDGRISTKDANYVEIIHTCAGNLGVRRPLGHADFYPNGGGPRQPGCGADLIGSCAHSRSYKYYAESLKDPDAWYAIMCNSSKSFNAGECEGNNIQPFPRWKADYHKPPGIYQLRTASSSPYGLGINGTVPTMNETLISEIQSIPGNVAGAIAETANSAVTTAVDVANKTANAAISIVKG</sequence>
<dbReference type="OrthoDB" id="199913at2759"/>
<evidence type="ECO:0000256" key="4">
    <source>
        <dbReference type="ARBA" id="ARBA00013179"/>
    </source>
</evidence>
<dbReference type="GO" id="GO:0005615">
    <property type="term" value="C:extracellular space"/>
    <property type="evidence" value="ECO:0007669"/>
    <property type="project" value="TreeGrafter"/>
</dbReference>
<gene>
    <name evidence="11" type="ORF">TSAR_005648</name>
</gene>
<keyword evidence="9" id="KW-0732">Signal</keyword>
<dbReference type="Proteomes" id="UP000215335">
    <property type="component" value="Unassembled WGS sequence"/>
</dbReference>
<dbReference type="PRINTS" id="PR00821">
    <property type="entry name" value="TAGLIPASE"/>
</dbReference>
<dbReference type="GO" id="GO:0008970">
    <property type="term" value="F:phospholipase A1 activity"/>
    <property type="evidence" value="ECO:0007669"/>
    <property type="project" value="UniProtKB-EC"/>
</dbReference>
<comment type="subcellular location">
    <subcellularLocation>
        <location evidence="2">Secreted</location>
    </subcellularLocation>
</comment>
<accession>A0A232FEU4</accession>
<comment type="catalytic activity">
    <reaction evidence="1">
        <text>a 1,2-diacyl-sn-glycero-3-phosphocholine + H2O = a 2-acyl-sn-glycero-3-phosphocholine + a fatty acid + H(+)</text>
        <dbReference type="Rhea" id="RHEA:18689"/>
        <dbReference type="ChEBI" id="CHEBI:15377"/>
        <dbReference type="ChEBI" id="CHEBI:15378"/>
        <dbReference type="ChEBI" id="CHEBI:28868"/>
        <dbReference type="ChEBI" id="CHEBI:57643"/>
        <dbReference type="ChEBI" id="CHEBI:57875"/>
        <dbReference type="EC" id="3.1.1.32"/>
    </reaction>
</comment>
<evidence type="ECO:0000259" key="10">
    <source>
        <dbReference type="Pfam" id="PF00151"/>
    </source>
</evidence>
<evidence type="ECO:0000256" key="7">
    <source>
        <dbReference type="ARBA" id="ARBA00023157"/>
    </source>
</evidence>
<comment type="caution">
    <text evidence="11">The sequence shown here is derived from an EMBL/GenBank/DDBJ whole genome shotgun (WGS) entry which is preliminary data.</text>
</comment>
<evidence type="ECO:0000256" key="1">
    <source>
        <dbReference type="ARBA" id="ARBA00000111"/>
    </source>
</evidence>
<dbReference type="InterPro" id="IPR000734">
    <property type="entry name" value="TAG_lipase"/>
</dbReference>
<evidence type="ECO:0000256" key="3">
    <source>
        <dbReference type="ARBA" id="ARBA00010701"/>
    </source>
</evidence>
<dbReference type="AlphaFoldDB" id="A0A232FEU4"/>
<keyword evidence="6" id="KW-0378">Hydrolase</keyword>
<dbReference type="InterPro" id="IPR029058">
    <property type="entry name" value="AB_hydrolase_fold"/>
</dbReference>
<dbReference type="SUPFAM" id="SSF53474">
    <property type="entry name" value="alpha/beta-Hydrolases"/>
    <property type="match status" value="2"/>
</dbReference>
<feature type="domain" description="Lipase" evidence="10">
    <location>
        <begin position="360"/>
        <end position="602"/>
    </location>
</feature>
<dbReference type="CDD" id="cd00707">
    <property type="entry name" value="Pancreat_lipase_like"/>
    <property type="match status" value="2"/>
</dbReference>
<feature type="chain" id="PRO_5013234845" description="phospholipase A1" evidence="9">
    <location>
        <begin position="22"/>
        <end position="690"/>
    </location>
</feature>
<keyword evidence="7" id="KW-1015">Disulfide bond</keyword>
<evidence type="ECO:0000256" key="9">
    <source>
        <dbReference type="SAM" id="SignalP"/>
    </source>
</evidence>
<name>A0A232FEU4_9HYME</name>
<proteinExistence type="inferred from homology"/>
<evidence type="ECO:0000256" key="5">
    <source>
        <dbReference type="ARBA" id="ARBA00022525"/>
    </source>
</evidence>
<keyword evidence="12" id="KW-1185">Reference proteome</keyword>
<evidence type="ECO:0000256" key="6">
    <source>
        <dbReference type="ARBA" id="ARBA00022801"/>
    </source>
</evidence>
<dbReference type="Gene3D" id="3.40.50.1820">
    <property type="entry name" value="alpha/beta hydrolase"/>
    <property type="match status" value="2"/>
</dbReference>
<keyword evidence="5" id="KW-0964">Secreted</keyword>
<feature type="signal peptide" evidence="9">
    <location>
        <begin position="1"/>
        <end position="21"/>
    </location>
</feature>
<dbReference type="PANTHER" id="PTHR11610:SF173">
    <property type="entry name" value="LIPASE DOMAIN-CONTAINING PROTEIN-RELATED"/>
    <property type="match status" value="1"/>
</dbReference>
<comment type="similarity">
    <text evidence="3 8">Belongs to the AB hydrolase superfamily. Lipase family.</text>
</comment>
<dbReference type="GO" id="GO:0016042">
    <property type="term" value="P:lipid catabolic process"/>
    <property type="evidence" value="ECO:0007669"/>
    <property type="project" value="TreeGrafter"/>
</dbReference>
<reference evidence="11 12" key="1">
    <citation type="journal article" date="2017" name="Curr. Biol.">
        <title>The Evolution of Venom by Co-option of Single-Copy Genes.</title>
        <authorList>
            <person name="Martinson E.O."/>
            <person name="Mrinalini"/>
            <person name="Kelkar Y.D."/>
            <person name="Chang C.H."/>
            <person name="Werren J.H."/>
        </authorList>
    </citation>
    <scope>NUCLEOTIDE SEQUENCE [LARGE SCALE GENOMIC DNA]</scope>
    <source>
        <strain evidence="11 12">Alberta</strain>
        <tissue evidence="11">Whole body</tissue>
    </source>
</reference>
<dbReference type="InterPro" id="IPR013818">
    <property type="entry name" value="Lipase"/>
</dbReference>
<dbReference type="InterPro" id="IPR033906">
    <property type="entry name" value="Lipase_N"/>
</dbReference>